<dbReference type="Pfam" id="PF01339">
    <property type="entry name" value="CheB_methylest"/>
    <property type="match status" value="1"/>
</dbReference>
<feature type="compositionally biased region" description="Pro residues" evidence="8">
    <location>
        <begin position="152"/>
        <end position="164"/>
    </location>
</feature>
<keyword evidence="1 5" id="KW-0963">Cytoplasm</keyword>
<dbReference type="CDD" id="cd17541">
    <property type="entry name" value="REC_CheB-like"/>
    <property type="match status" value="1"/>
</dbReference>
<feature type="active site" evidence="5 6">
    <location>
        <position position="299"/>
    </location>
</feature>
<dbReference type="SUPFAM" id="SSF52738">
    <property type="entry name" value="Methylesterase CheB, C-terminal domain"/>
    <property type="match status" value="1"/>
</dbReference>
<dbReference type="HAMAP" id="MF_00099">
    <property type="entry name" value="CheB_chemtxs"/>
    <property type="match status" value="1"/>
</dbReference>
<evidence type="ECO:0000313" key="11">
    <source>
        <dbReference type="EMBL" id="GAA3150159.1"/>
    </source>
</evidence>
<dbReference type="Proteomes" id="UP001500320">
    <property type="component" value="Unassembled WGS sequence"/>
</dbReference>
<evidence type="ECO:0000256" key="3">
    <source>
        <dbReference type="ARBA" id="ARBA00022801"/>
    </source>
</evidence>
<feature type="domain" description="Response regulatory" evidence="9">
    <location>
        <begin position="12"/>
        <end position="129"/>
    </location>
</feature>
<evidence type="ECO:0000259" key="10">
    <source>
        <dbReference type="PROSITE" id="PS50122"/>
    </source>
</evidence>
<reference evidence="12" key="1">
    <citation type="journal article" date="2019" name="Int. J. Syst. Evol. Microbiol.">
        <title>The Global Catalogue of Microorganisms (GCM) 10K type strain sequencing project: providing services to taxonomists for standard genome sequencing and annotation.</title>
        <authorList>
            <consortium name="The Broad Institute Genomics Platform"/>
            <consortium name="The Broad Institute Genome Sequencing Center for Infectious Disease"/>
            <person name="Wu L."/>
            <person name="Ma J."/>
        </authorList>
    </citation>
    <scope>NUCLEOTIDE SEQUENCE [LARGE SCALE GENOMIC DNA]</scope>
    <source>
        <strain evidence="12">JCM 9373</strain>
    </source>
</reference>
<protein>
    <recommendedName>
        <fullName evidence="5">Protein-glutamate methylesterase/protein-glutamine glutaminase</fullName>
        <ecNumber evidence="5">3.1.1.61</ecNumber>
        <ecNumber evidence="5">3.5.1.44</ecNumber>
    </recommendedName>
</protein>
<dbReference type="InterPro" id="IPR035909">
    <property type="entry name" value="CheB_C"/>
</dbReference>
<evidence type="ECO:0000256" key="7">
    <source>
        <dbReference type="PROSITE-ProRule" id="PRU00169"/>
    </source>
</evidence>
<dbReference type="RefSeq" id="WP_344862882.1">
    <property type="nucleotide sequence ID" value="NZ_BAAAUT010000040.1"/>
</dbReference>
<gene>
    <name evidence="5" type="primary">cheB</name>
    <name evidence="11" type="ORF">GCM10010466_46600</name>
</gene>
<keyword evidence="5 7" id="KW-0597">Phosphoprotein</keyword>
<dbReference type="NCBIfam" id="NF009206">
    <property type="entry name" value="PRK12555.1"/>
    <property type="match status" value="1"/>
</dbReference>
<evidence type="ECO:0000256" key="2">
    <source>
        <dbReference type="ARBA" id="ARBA00022500"/>
    </source>
</evidence>
<dbReference type="PIRSF" id="PIRSF000876">
    <property type="entry name" value="RR_chemtxs_CheB"/>
    <property type="match status" value="1"/>
</dbReference>
<comment type="function">
    <text evidence="5">Involved in chemotaxis. Part of a chemotaxis signal transduction system that modulates chemotaxis in response to various stimuli. Catalyzes the demethylation of specific methylglutamate residues introduced into the chemoreceptors (methyl-accepting chemotaxis proteins or MCP) by CheR. Also mediates the irreversible deamidation of specific glutamine residues to glutamic acid.</text>
</comment>
<sequence length="354" mass="36833">MAERGPGAGPIKVLIVDDSAVMRQALTSRLHASAGIEVIAAVPDPIFAMRRMNQSWPDVVLLDLEMPRMDGLTFLKKIMAIRPTPVVICSALTERGARTAMTALAAGAVAVIAKPATGLRGFVEDSSDDIVTAVRAAAAGRVRRPDTATRPAVPPPVPHRPGTPPGAAGPVVAIGASTGGTQALETVLTALPRVDFGIVVVQHMPAVFTNAFAARLDPMCQVTVKEAADGDPVRAGHVLVAPGGRHMELRNSDGRYRVRISDGPPVNRHRPSVDVLFRSVAEAAGPGALGIIMTGMGDDGARGLLEMRRRGALSIAQDEATCAVYGMPGSAVALGAVDREVPLPSIAEVIRQHG</sequence>
<keyword evidence="12" id="KW-1185">Reference proteome</keyword>
<evidence type="ECO:0000259" key="9">
    <source>
        <dbReference type="PROSITE" id="PS50110"/>
    </source>
</evidence>
<evidence type="ECO:0000256" key="8">
    <source>
        <dbReference type="SAM" id="MobiDB-lite"/>
    </source>
</evidence>
<dbReference type="InterPro" id="IPR001789">
    <property type="entry name" value="Sig_transdc_resp-reg_receiver"/>
</dbReference>
<dbReference type="InterPro" id="IPR000673">
    <property type="entry name" value="Sig_transdc_resp-reg_Me-estase"/>
</dbReference>
<feature type="region of interest" description="Disordered" evidence="8">
    <location>
        <begin position="141"/>
        <end position="167"/>
    </location>
</feature>
<dbReference type="PANTHER" id="PTHR42872">
    <property type="entry name" value="PROTEIN-GLUTAMATE METHYLESTERASE/PROTEIN-GLUTAMINE GLUTAMINASE"/>
    <property type="match status" value="1"/>
</dbReference>
<dbReference type="PANTHER" id="PTHR42872:SF6">
    <property type="entry name" value="PROTEIN-GLUTAMATE METHYLESTERASE_PROTEIN-GLUTAMINE GLUTAMINASE"/>
    <property type="match status" value="1"/>
</dbReference>
<dbReference type="InterPro" id="IPR011006">
    <property type="entry name" value="CheY-like_superfamily"/>
</dbReference>
<comment type="catalytic activity">
    <reaction evidence="5">
        <text>L-glutaminyl-[protein] + H2O = L-glutamyl-[protein] + NH4(+)</text>
        <dbReference type="Rhea" id="RHEA:16441"/>
        <dbReference type="Rhea" id="RHEA-COMP:10207"/>
        <dbReference type="Rhea" id="RHEA-COMP:10208"/>
        <dbReference type="ChEBI" id="CHEBI:15377"/>
        <dbReference type="ChEBI" id="CHEBI:28938"/>
        <dbReference type="ChEBI" id="CHEBI:29973"/>
        <dbReference type="ChEBI" id="CHEBI:30011"/>
        <dbReference type="EC" id="3.5.1.44"/>
    </reaction>
</comment>
<evidence type="ECO:0000256" key="1">
    <source>
        <dbReference type="ARBA" id="ARBA00022490"/>
    </source>
</evidence>
<comment type="domain">
    <text evidence="5">Contains a C-terminal catalytic domain, and an N-terminal region which modulates catalytic activity.</text>
</comment>
<dbReference type="PROSITE" id="PS50110">
    <property type="entry name" value="RESPONSE_REGULATORY"/>
    <property type="match status" value="1"/>
</dbReference>
<dbReference type="SMART" id="SM00448">
    <property type="entry name" value="REC"/>
    <property type="match status" value="1"/>
</dbReference>
<dbReference type="EC" id="3.1.1.61" evidence="5"/>
<dbReference type="EC" id="3.5.1.44" evidence="5"/>
<evidence type="ECO:0000256" key="4">
    <source>
        <dbReference type="ARBA" id="ARBA00048267"/>
    </source>
</evidence>
<feature type="active site" evidence="5 6">
    <location>
        <position position="203"/>
    </location>
</feature>
<name>A0ABP6NJC1_9ACTN</name>
<comment type="similarity">
    <text evidence="5">Belongs to the CheB family.</text>
</comment>
<feature type="domain" description="CheB-type methylesterase" evidence="10">
    <location>
        <begin position="165"/>
        <end position="354"/>
    </location>
</feature>
<feature type="active site" evidence="5 6">
    <location>
        <position position="177"/>
    </location>
</feature>
<evidence type="ECO:0000256" key="6">
    <source>
        <dbReference type="PROSITE-ProRule" id="PRU00050"/>
    </source>
</evidence>
<organism evidence="11 12">
    <name type="scientific">Planomonospora alba</name>
    <dbReference type="NCBI Taxonomy" id="161354"/>
    <lineage>
        <taxon>Bacteria</taxon>
        <taxon>Bacillati</taxon>
        <taxon>Actinomycetota</taxon>
        <taxon>Actinomycetes</taxon>
        <taxon>Streptosporangiales</taxon>
        <taxon>Streptosporangiaceae</taxon>
        <taxon>Planomonospora</taxon>
    </lineage>
</organism>
<dbReference type="CDD" id="cd16432">
    <property type="entry name" value="CheB_Rec"/>
    <property type="match status" value="1"/>
</dbReference>
<comment type="PTM">
    <text evidence="5">Phosphorylated by CheA. Phosphorylation of the N-terminal regulatory domain activates the methylesterase activity.</text>
</comment>
<dbReference type="InterPro" id="IPR008248">
    <property type="entry name" value="CheB-like"/>
</dbReference>
<comment type="catalytic activity">
    <reaction evidence="4 5">
        <text>[protein]-L-glutamate 5-O-methyl ester + H2O = L-glutamyl-[protein] + methanol + H(+)</text>
        <dbReference type="Rhea" id="RHEA:23236"/>
        <dbReference type="Rhea" id="RHEA-COMP:10208"/>
        <dbReference type="Rhea" id="RHEA-COMP:10311"/>
        <dbReference type="ChEBI" id="CHEBI:15377"/>
        <dbReference type="ChEBI" id="CHEBI:15378"/>
        <dbReference type="ChEBI" id="CHEBI:17790"/>
        <dbReference type="ChEBI" id="CHEBI:29973"/>
        <dbReference type="ChEBI" id="CHEBI:82795"/>
        <dbReference type="EC" id="3.1.1.61"/>
    </reaction>
</comment>
<dbReference type="NCBIfam" id="NF001965">
    <property type="entry name" value="PRK00742.1"/>
    <property type="match status" value="1"/>
</dbReference>
<keyword evidence="3 5" id="KW-0378">Hydrolase</keyword>
<dbReference type="Gene3D" id="3.40.50.180">
    <property type="entry name" value="Methylesterase CheB, C-terminal domain"/>
    <property type="match status" value="1"/>
</dbReference>
<proteinExistence type="inferred from homology"/>
<keyword evidence="2 5" id="KW-0145">Chemotaxis</keyword>
<dbReference type="PROSITE" id="PS50122">
    <property type="entry name" value="CHEB"/>
    <property type="match status" value="1"/>
</dbReference>
<dbReference type="Gene3D" id="3.40.50.2300">
    <property type="match status" value="1"/>
</dbReference>
<dbReference type="Pfam" id="PF00072">
    <property type="entry name" value="Response_reg"/>
    <property type="match status" value="1"/>
</dbReference>
<dbReference type="EMBL" id="BAAAUT010000040">
    <property type="protein sequence ID" value="GAA3150159.1"/>
    <property type="molecule type" value="Genomic_DNA"/>
</dbReference>
<evidence type="ECO:0000313" key="12">
    <source>
        <dbReference type="Proteomes" id="UP001500320"/>
    </source>
</evidence>
<comment type="subcellular location">
    <subcellularLocation>
        <location evidence="5">Cytoplasm</location>
    </subcellularLocation>
</comment>
<comment type="caution">
    <text evidence="11">The sequence shown here is derived from an EMBL/GenBank/DDBJ whole genome shotgun (WGS) entry which is preliminary data.</text>
</comment>
<accession>A0ABP6NJC1</accession>
<evidence type="ECO:0000256" key="5">
    <source>
        <dbReference type="HAMAP-Rule" id="MF_00099"/>
    </source>
</evidence>
<feature type="modified residue" description="4-aspartylphosphate" evidence="5 7">
    <location>
        <position position="63"/>
    </location>
</feature>
<dbReference type="SUPFAM" id="SSF52172">
    <property type="entry name" value="CheY-like"/>
    <property type="match status" value="1"/>
</dbReference>